<dbReference type="HOGENOM" id="CLU_2223443_0_0_1"/>
<protein>
    <submittedName>
        <fullName evidence="1">Uncharacterized protein</fullName>
    </submittedName>
</protein>
<dbReference type="KEGG" id="fpu:FPSE_02304"/>
<dbReference type="EMBL" id="AFNW01000058">
    <property type="protein sequence ID" value="EKJ77431.1"/>
    <property type="molecule type" value="Genomic_DNA"/>
</dbReference>
<name>K3UXJ8_FUSPC</name>
<dbReference type="GeneID" id="20360923"/>
<evidence type="ECO:0000313" key="1">
    <source>
        <dbReference type="EMBL" id="EKJ77431.1"/>
    </source>
</evidence>
<gene>
    <name evidence="1" type="ORF">FPSE_02304</name>
</gene>
<accession>K3UXJ8</accession>
<dbReference type="Proteomes" id="UP000007978">
    <property type="component" value="Chromosome 2"/>
</dbReference>
<comment type="caution">
    <text evidence="1">The sequence shown here is derived from an EMBL/GenBank/DDBJ whole genome shotgun (WGS) entry which is preliminary data.</text>
</comment>
<dbReference type="AlphaFoldDB" id="K3UXJ8"/>
<dbReference type="OrthoDB" id="4973288at2759"/>
<organism evidence="1 2">
    <name type="scientific">Fusarium pseudograminearum (strain CS3096)</name>
    <name type="common">Wheat and barley crown-rot fungus</name>
    <dbReference type="NCBI Taxonomy" id="1028729"/>
    <lineage>
        <taxon>Eukaryota</taxon>
        <taxon>Fungi</taxon>
        <taxon>Dikarya</taxon>
        <taxon>Ascomycota</taxon>
        <taxon>Pezizomycotina</taxon>
        <taxon>Sordariomycetes</taxon>
        <taxon>Hypocreomycetidae</taxon>
        <taxon>Hypocreales</taxon>
        <taxon>Nectriaceae</taxon>
        <taxon>Fusarium</taxon>
    </lineage>
</organism>
<evidence type="ECO:0000313" key="2">
    <source>
        <dbReference type="Proteomes" id="UP000007978"/>
    </source>
</evidence>
<proteinExistence type="predicted"/>
<keyword evidence="2" id="KW-1185">Reference proteome</keyword>
<dbReference type="RefSeq" id="XP_009253698.1">
    <property type="nucleotide sequence ID" value="XM_009255423.1"/>
</dbReference>
<reference evidence="1 2" key="1">
    <citation type="journal article" date="2012" name="PLoS Pathog.">
        <title>Comparative pathogenomics reveals horizontally acquired novel virulence genes in fungi infecting cereal hosts.</title>
        <authorList>
            <person name="Gardiner D.M."/>
            <person name="McDonald M.C."/>
            <person name="Covarelli L."/>
            <person name="Solomon P.S."/>
            <person name="Rusu A.G."/>
            <person name="Marshall M."/>
            <person name="Kazan K."/>
            <person name="Chakraborty S."/>
            <person name="McDonald B.A."/>
            <person name="Manners J.M."/>
        </authorList>
    </citation>
    <scope>NUCLEOTIDE SEQUENCE [LARGE SCALE GENOMIC DNA]</scope>
    <source>
        <strain evidence="1 2">CS3096</strain>
    </source>
</reference>
<sequence length="106" mass="11872">MTKKTSSKAKTITGTDVTETLTGIKENKPISSGTSCSINQPSETIRNLIRYWLTEEEASDILLQFRKVCIPNHQLLWSDTDNLTGTAFAIRRSRLLLLSEDQGESK</sequence>